<gene>
    <name evidence="1" type="ORF">UFOVP20_21</name>
</gene>
<dbReference type="EMBL" id="LR796156">
    <property type="protein sequence ID" value="CAB4121888.1"/>
    <property type="molecule type" value="Genomic_DNA"/>
</dbReference>
<reference evidence="1" key="1">
    <citation type="submission" date="2020-04" db="EMBL/GenBank/DDBJ databases">
        <authorList>
            <person name="Chiriac C."/>
            <person name="Salcher M."/>
            <person name="Ghai R."/>
            <person name="Kavagutti S V."/>
        </authorList>
    </citation>
    <scope>NUCLEOTIDE SEQUENCE</scope>
</reference>
<proteinExistence type="predicted"/>
<name>A0A6J5KIE2_9CAUD</name>
<evidence type="ECO:0000313" key="1">
    <source>
        <dbReference type="EMBL" id="CAB4121888.1"/>
    </source>
</evidence>
<organism evidence="1">
    <name type="scientific">uncultured Caudovirales phage</name>
    <dbReference type="NCBI Taxonomy" id="2100421"/>
    <lineage>
        <taxon>Viruses</taxon>
        <taxon>Duplodnaviria</taxon>
        <taxon>Heunggongvirae</taxon>
        <taxon>Uroviricota</taxon>
        <taxon>Caudoviricetes</taxon>
        <taxon>Peduoviridae</taxon>
        <taxon>Maltschvirus</taxon>
        <taxon>Maltschvirus maltsch</taxon>
    </lineage>
</organism>
<accession>A0A6J5KIE2</accession>
<protein>
    <submittedName>
        <fullName evidence="1">Uncharacterized protein</fullName>
    </submittedName>
</protein>
<sequence length="70" mass="8342">MSREIMQQAFDDLVMAERHLNNAETRYWCNQYKQLAHRLLKELAKPEQEPTLFFGRAVYFADPKTGDKHD</sequence>